<dbReference type="InterPro" id="IPR001975">
    <property type="entry name" value="Ribosomal_eL40_dom"/>
</dbReference>
<dbReference type="OrthoDB" id="428577at2759"/>
<dbReference type="GO" id="GO:0005840">
    <property type="term" value="C:ribosome"/>
    <property type="evidence" value="ECO:0007669"/>
    <property type="project" value="UniProtKB-KW"/>
</dbReference>
<keyword evidence="1 4" id="KW-0689">Ribosomal protein</keyword>
<dbReference type="Pfam" id="PF01020">
    <property type="entry name" value="Ribosomal_L40e"/>
    <property type="match status" value="1"/>
</dbReference>
<reference evidence="4 5" key="1">
    <citation type="journal article" date="2017" name="Environ. Microbiol.">
        <title>Decay of the glycolytic pathway and adaptation to intranuclear parasitism within Enterocytozoonidae microsporidia.</title>
        <authorList>
            <person name="Wiredu Boakye D."/>
            <person name="Jaroenlak P."/>
            <person name="Prachumwat A."/>
            <person name="Williams T.A."/>
            <person name="Bateman K.S."/>
            <person name="Itsathitphaisarn O."/>
            <person name="Sritunyalucksana K."/>
            <person name="Paszkiewicz K.H."/>
            <person name="Moore K.A."/>
            <person name="Stentiford G.D."/>
            <person name="Williams B.A."/>
        </authorList>
    </citation>
    <scope>NUCLEOTIDE SEQUENCE [LARGE SCALE GENOMIC DNA]</scope>
    <source>
        <strain evidence="4 5">TH1</strain>
    </source>
</reference>
<accession>A0A1W0E587</accession>
<dbReference type="GO" id="GO:1990904">
    <property type="term" value="C:ribonucleoprotein complex"/>
    <property type="evidence" value="ECO:0007669"/>
    <property type="project" value="UniProtKB-KW"/>
</dbReference>
<feature type="domain" description="Large ribosomal subunit protein eL40" evidence="3">
    <location>
        <begin position="70"/>
        <end position="119"/>
    </location>
</feature>
<protein>
    <submittedName>
        <fullName evidence="4">LSU ribosomal protein L40E Ubiquitin</fullName>
    </submittedName>
</protein>
<evidence type="ECO:0000313" key="4">
    <source>
        <dbReference type="EMBL" id="OQS54369.1"/>
    </source>
</evidence>
<sequence length="119" mass="13455">MYIFITTHNGTICRSVTEHTTVSDINESIREYGCELRNTCLIDNYNNIKISMLPSTFFTAAPLLLGGGNMTETNKMLALQQLKVKICRRCYANNAAKATRCRKAQCGHYGDLRMKKVLK</sequence>
<dbReference type="VEuPathDB" id="MicrosporidiaDB:EHP00_2161"/>
<dbReference type="InterPro" id="IPR011332">
    <property type="entry name" value="Ribosomal_zn-bd"/>
</dbReference>
<dbReference type="SMART" id="SM01377">
    <property type="entry name" value="Ribosomal_L40e"/>
    <property type="match status" value="1"/>
</dbReference>
<dbReference type="EMBL" id="MNPJ01000020">
    <property type="protein sequence ID" value="OQS54369.1"/>
    <property type="molecule type" value="Genomic_DNA"/>
</dbReference>
<evidence type="ECO:0000256" key="1">
    <source>
        <dbReference type="ARBA" id="ARBA00022980"/>
    </source>
</evidence>
<dbReference type="GO" id="GO:0003735">
    <property type="term" value="F:structural constituent of ribosome"/>
    <property type="evidence" value="ECO:0007669"/>
    <property type="project" value="InterPro"/>
</dbReference>
<dbReference type="SUPFAM" id="SSF57829">
    <property type="entry name" value="Zn-binding ribosomal proteins"/>
    <property type="match status" value="1"/>
</dbReference>
<evidence type="ECO:0000313" key="5">
    <source>
        <dbReference type="Proteomes" id="UP000192758"/>
    </source>
</evidence>
<dbReference type="InterPro" id="IPR038587">
    <property type="entry name" value="Ribosomal_eL40_sf"/>
</dbReference>
<proteinExistence type="predicted"/>
<dbReference type="STRING" id="646526.A0A1W0E587"/>
<keyword evidence="2" id="KW-0687">Ribonucleoprotein</keyword>
<dbReference type="Gene3D" id="4.10.1060.50">
    <property type="match status" value="1"/>
</dbReference>
<dbReference type="GO" id="GO:0006412">
    <property type="term" value="P:translation"/>
    <property type="evidence" value="ECO:0007669"/>
    <property type="project" value="InterPro"/>
</dbReference>
<dbReference type="AlphaFoldDB" id="A0A1W0E587"/>
<evidence type="ECO:0000259" key="3">
    <source>
        <dbReference type="SMART" id="SM01377"/>
    </source>
</evidence>
<evidence type="ECO:0000256" key="2">
    <source>
        <dbReference type="ARBA" id="ARBA00023274"/>
    </source>
</evidence>
<comment type="caution">
    <text evidence="4">The sequence shown here is derived from an EMBL/GenBank/DDBJ whole genome shotgun (WGS) entry which is preliminary data.</text>
</comment>
<name>A0A1W0E587_9MICR</name>
<organism evidence="4 5">
    <name type="scientific">Ecytonucleospora hepatopenaei</name>
    <dbReference type="NCBI Taxonomy" id="646526"/>
    <lineage>
        <taxon>Eukaryota</taxon>
        <taxon>Fungi</taxon>
        <taxon>Fungi incertae sedis</taxon>
        <taxon>Microsporidia</taxon>
        <taxon>Enterocytozoonidae</taxon>
        <taxon>Ecytonucleospora</taxon>
    </lineage>
</organism>
<dbReference type="Proteomes" id="UP000192758">
    <property type="component" value="Unassembled WGS sequence"/>
</dbReference>
<keyword evidence="5" id="KW-1185">Reference proteome</keyword>
<gene>
    <name evidence="4" type="ORF">EHP00_2161</name>
</gene>